<keyword evidence="18 23" id="KW-0961">Cell wall biogenesis/degradation</keyword>
<evidence type="ECO:0000256" key="4">
    <source>
        <dbReference type="ARBA" id="ARBA00007090"/>
    </source>
</evidence>
<dbReference type="InterPro" id="IPR050396">
    <property type="entry name" value="Glycosyltr_51/Transpeptidase"/>
</dbReference>
<evidence type="ECO:0000256" key="18">
    <source>
        <dbReference type="ARBA" id="ARBA00023316"/>
    </source>
</evidence>
<comment type="catalytic activity">
    <reaction evidence="20">
        <text>Preferential cleavage: (Ac)2-L-Lys-D-Ala-|-D-Ala. Also transpeptidation of peptidyl-alanyl moieties that are N-acyl substituents of D-alanine.</text>
        <dbReference type="EC" id="3.4.16.4"/>
    </reaction>
</comment>
<dbReference type="KEGG" id="vas:GT360_18385"/>
<evidence type="ECO:0000256" key="11">
    <source>
        <dbReference type="ARBA" id="ARBA00022679"/>
    </source>
</evidence>
<evidence type="ECO:0000256" key="8">
    <source>
        <dbReference type="ARBA" id="ARBA00022645"/>
    </source>
</evidence>
<dbReference type="UniPathway" id="UPA00219"/>
<keyword evidence="10 23" id="KW-0328">Glycosyltransferase</keyword>
<evidence type="ECO:0000256" key="5">
    <source>
        <dbReference type="ARBA" id="ARBA00007739"/>
    </source>
</evidence>
<evidence type="ECO:0000259" key="28">
    <source>
        <dbReference type="Pfam" id="PF14814"/>
    </source>
</evidence>
<keyword evidence="14 23" id="KW-0573">Peptidoglycan synthesis</keyword>
<keyword evidence="25" id="KW-1133">Transmembrane helix</keyword>
<evidence type="ECO:0000256" key="23">
    <source>
        <dbReference type="PIRNR" id="PIRNR002799"/>
    </source>
</evidence>
<dbReference type="PIRSF" id="PIRSF002799">
    <property type="entry name" value="PBP_1b"/>
    <property type="match status" value="1"/>
</dbReference>
<evidence type="ECO:0000256" key="2">
    <source>
        <dbReference type="ARBA" id="ARBA00004236"/>
    </source>
</evidence>
<feature type="domain" description="Bifunctional transglycosylase second" evidence="28">
    <location>
        <begin position="63"/>
        <end position="146"/>
    </location>
</feature>
<feature type="transmembrane region" description="Helical" evidence="25">
    <location>
        <begin position="13"/>
        <end position="33"/>
    </location>
</feature>
<gene>
    <name evidence="29" type="primary">mrcB</name>
    <name evidence="29" type="ORF">GT360_18385</name>
</gene>
<dbReference type="EMBL" id="CP047476">
    <property type="protein sequence ID" value="QIA65504.1"/>
    <property type="molecule type" value="Genomic_DNA"/>
</dbReference>
<reference evidence="29 30" key="1">
    <citation type="submission" date="2020-01" db="EMBL/GenBank/DDBJ databases">
        <title>Whole genome and functional gene identification of agarase of Vibrio HN897.</title>
        <authorList>
            <person name="Liu Y."/>
            <person name="Zhao Z."/>
        </authorList>
    </citation>
    <scope>NUCLEOTIDE SEQUENCE [LARGE SCALE GENOMIC DNA]</scope>
    <source>
        <strain evidence="29 30">HN897</strain>
    </source>
</reference>
<dbReference type="SUPFAM" id="SSF56601">
    <property type="entry name" value="beta-lactamase/transpeptidase-like"/>
    <property type="match status" value="1"/>
</dbReference>
<evidence type="ECO:0000256" key="15">
    <source>
        <dbReference type="ARBA" id="ARBA00023136"/>
    </source>
</evidence>
<keyword evidence="8" id="KW-0121">Carboxypeptidase</keyword>
<evidence type="ECO:0000256" key="3">
    <source>
        <dbReference type="ARBA" id="ARBA00004752"/>
    </source>
</evidence>
<dbReference type="GO" id="GO:0030288">
    <property type="term" value="C:outer membrane-bounded periplasmic space"/>
    <property type="evidence" value="ECO:0007669"/>
    <property type="project" value="TreeGrafter"/>
</dbReference>
<evidence type="ECO:0000256" key="20">
    <source>
        <dbReference type="ARBA" id="ARBA00034000"/>
    </source>
</evidence>
<dbReference type="NCBIfam" id="TIGR02071">
    <property type="entry name" value="PBP_1b"/>
    <property type="match status" value="1"/>
</dbReference>
<feature type="domain" description="Penicillin-binding protein transpeptidase" evidence="26">
    <location>
        <begin position="422"/>
        <end position="658"/>
    </location>
</feature>
<dbReference type="InterPro" id="IPR023346">
    <property type="entry name" value="Lysozyme-like_dom_sf"/>
</dbReference>
<evidence type="ECO:0000256" key="17">
    <source>
        <dbReference type="ARBA" id="ARBA00023268"/>
    </source>
</evidence>
<dbReference type="InterPro" id="IPR001460">
    <property type="entry name" value="PCN-bd_Tpept"/>
</dbReference>
<dbReference type="Pfam" id="PF14814">
    <property type="entry name" value="UB2H"/>
    <property type="match status" value="1"/>
</dbReference>
<evidence type="ECO:0000256" key="21">
    <source>
        <dbReference type="ARBA" id="ARBA00049902"/>
    </source>
</evidence>
<proteinExistence type="inferred from homology"/>
<protein>
    <recommendedName>
        <fullName evidence="6 22">Penicillin-binding protein 1B</fullName>
        <shortName evidence="23">PBP-1b</shortName>
        <shortName evidence="23">PBP1b</shortName>
    </recommendedName>
    <alternativeName>
        <fullName evidence="19 23">Murein polymerase</fullName>
    </alternativeName>
</protein>
<evidence type="ECO:0000313" key="29">
    <source>
        <dbReference type="EMBL" id="QIA65504.1"/>
    </source>
</evidence>
<dbReference type="GO" id="GO:0009274">
    <property type="term" value="C:peptidoglycan-based cell wall"/>
    <property type="evidence" value="ECO:0007669"/>
    <property type="project" value="UniProtKB-UniRule"/>
</dbReference>
<feature type="domain" description="Glycosyl transferase family 51" evidence="27">
    <location>
        <begin position="157"/>
        <end position="329"/>
    </location>
</feature>
<dbReference type="GO" id="GO:0009002">
    <property type="term" value="F:serine-type D-Ala-D-Ala carboxypeptidase activity"/>
    <property type="evidence" value="ECO:0007669"/>
    <property type="project" value="UniProtKB-EC"/>
</dbReference>
<dbReference type="Proteomes" id="UP000464262">
    <property type="component" value="Chromosome 2"/>
</dbReference>
<keyword evidence="11 23" id="KW-0808">Transferase</keyword>
<dbReference type="InterPro" id="IPR036950">
    <property type="entry name" value="PBP_transglycosylase"/>
</dbReference>
<dbReference type="InterPro" id="IPR011813">
    <property type="entry name" value="PBP_1b"/>
</dbReference>
<dbReference type="Pfam" id="PF00912">
    <property type="entry name" value="Transgly"/>
    <property type="match status" value="1"/>
</dbReference>
<dbReference type="GO" id="GO:0071555">
    <property type="term" value="P:cell wall organization"/>
    <property type="evidence" value="ECO:0007669"/>
    <property type="project" value="UniProtKB-UniRule"/>
</dbReference>
<sequence length="760" mass="84331">MTTEINSSPKRKLSLKTFVALGGILLLVIWGLFHRSVSNVVDERFSGQLFELPTAVYSRALTLTIDAPISKQQLLDELRSLNYQQVNSPASSGEYSTHGDSITFVRRAFEFDDGFRDLQRVRISFSKSRVRNIVDIDSGETLGLFQIEPQLMGMLSDTGEQHRLYQSWQDMPEALIKALLLTEDRAFFEHDGISLTAIARAFLTNMKAGRTVQGGSTLTQQLTKNLFLTSERSLSRKLREAYMAVLIDSRFSKDEILDGYVNQIYLAQQGSDAIHGFELGAQFYFNKPLQELRVDQLALLVGVVKGPSYYNPWRFPERVTNRRNTILKLLEEDGFLEASEYEAATARNLDIQVRGRVTTSRPAYFDLVAQELAMLLPNQSIQGARVFTTLDPISQLEVEKSIVKTLPALDAIAGAELEAAMLTVDYRDGSIRAIVGNRDPRFAGYNFAKQGSRQVGSIIKPAIFLAALEEPERFNLATTLKDQPLTLTLPNGDTWQPRNYTRQYKGQVPLYSALADSLNVPTVNLGIEIGLDKVAKTIEQLGDLEDSIAPLPSMLLGAVEMTPMTVSQLYQPIANKGERQTLFMVSAVMDSNNNKLYQHHSTPNQVAREQAADLTLAGLQATVTEGTGRNLGNIGKNNHLAGKTGTTNNGRDSWYVGIDGKELVTVWVGRGDNGSTKLTGSSGALRVYRDYVEQRKPSKLEVNFAEDVKNISYRARDDGSLRTSCGRGNIDLPIWGADENVSSGCAGEEIGNFFKRLFTM</sequence>
<dbReference type="SUPFAM" id="SSF53955">
    <property type="entry name" value="Lysozyme-like"/>
    <property type="match status" value="1"/>
</dbReference>
<dbReference type="GO" id="GO:0008955">
    <property type="term" value="F:peptidoglycan glycosyltransferase activity"/>
    <property type="evidence" value="ECO:0007669"/>
    <property type="project" value="UniProtKB-UniRule"/>
</dbReference>
<keyword evidence="12" id="KW-0378">Hydrolase</keyword>
<feature type="active site" description="Acyl-ester intermediate; for transpeptidase activity" evidence="24">
    <location>
        <position position="457"/>
    </location>
</feature>
<evidence type="ECO:0000256" key="9">
    <source>
        <dbReference type="ARBA" id="ARBA00022670"/>
    </source>
</evidence>
<dbReference type="GO" id="GO:0008360">
    <property type="term" value="P:regulation of cell shape"/>
    <property type="evidence" value="ECO:0007669"/>
    <property type="project" value="UniProtKB-UniRule"/>
</dbReference>
<dbReference type="InterPro" id="IPR012338">
    <property type="entry name" value="Beta-lactam/transpept-like"/>
</dbReference>
<dbReference type="GO" id="GO:0005886">
    <property type="term" value="C:plasma membrane"/>
    <property type="evidence" value="ECO:0007669"/>
    <property type="project" value="UniProtKB-SubCell"/>
</dbReference>
<organism evidence="29 30">
    <name type="scientific">Vibrio astriarenae</name>
    <dbReference type="NCBI Taxonomy" id="1481923"/>
    <lineage>
        <taxon>Bacteria</taxon>
        <taxon>Pseudomonadati</taxon>
        <taxon>Pseudomonadota</taxon>
        <taxon>Gammaproteobacteria</taxon>
        <taxon>Vibrionales</taxon>
        <taxon>Vibrionaceae</taxon>
        <taxon>Vibrio</taxon>
    </lineage>
</organism>
<evidence type="ECO:0000256" key="25">
    <source>
        <dbReference type="SAM" id="Phobius"/>
    </source>
</evidence>
<dbReference type="Pfam" id="PF00905">
    <property type="entry name" value="Transpeptidase"/>
    <property type="match status" value="1"/>
</dbReference>
<dbReference type="AlphaFoldDB" id="A0A7Z2T6X4"/>
<keyword evidence="13 23" id="KW-0133">Cell shape</keyword>
<dbReference type="GO" id="GO:0006508">
    <property type="term" value="P:proteolysis"/>
    <property type="evidence" value="ECO:0007669"/>
    <property type="project" value="UniProtKB-KW"/>
</dbReference>
<comment type="pathway">
    <text evidence="3 23">Cell wall biogenesis; peptidoglycan biosynthesis.</text>
</comment>
<dbReference type="Gene3D" id="1.10.3810.10">
    <property type="entry name" value="Biosynthetic peptidoglycan transglycosylase-like"/>
    <property type="match status" value="1"/>
</dbReference>
<evidence type="ECO:0000259" key="26">
    <source>
        <dbReference type="Pfam" id="PF00905"/>
    </source>
</evidence>
<dbReference type="RefSeq" id="WP_164650404.1">
    <property type="nucleotide sequence ID" value="NZ_CP047476.1"/>
</dbReference>
<dbReference type="InterPro" id="IPR001264">
    <property type="entry name" value="Glyco_trans_51"/>
</dbReference>
<dbReference type="PANTHER" id="PTHR32282">
    <property type="entry name" value="BINDING PROTEIN TRANSPEPTIDASE, PUTATIVE-RELATED"/>
    <property type="match status" value="1"/>
</dbReference>
<keyword evidence="17" id="KW-0511">Multifunctional enzyme</keyword>
<dbReference type="PANTHER" id="PTHR32282:SF11">
    <property type="entry name" value="PENICILLIN-BINDING PROTEIN 1B"/>
    <property type="match status" value="1"/>
</dbReference>
<comment type="similarity">
    <text evidence="5 23">In the N-terminal section; belongs to the glycosyltransferase 51 family.</text>
</comment>
<name>A0A7Z2T6X4_9VIBR</name>
<comment type="similarity">
    <text evidence="4 23">In the C-terminal section; belongs to the transpeptidase family.</text>
</comment>
<evidence type="ECO:0000256" key="12">
    <source>
        <dbReference type="ARBA" id="ARBA00022801"/>
    </source>
</evidence>
<dbReference type="InterPro" id="IPR028166">
    <property type="entry name" value="UB2H"/>
</dbReference>
<evidence type="ECO:0000256" key="22">
    <source>
        <dbReference type="NCBIfam" id="TIGR02071"/>
    </source>
</evidence>
<keyword evidence="25" id="KW-0812">Transmembrane</keyword>
<keyword evidence="30" id="KW-1185">Reference proteome</keyword>
<evidence type="ECO:0000259" key="27">
    <source>
        <dbReference type="Pfam" id="PF00912"/>
    </source>
</evidence>
<dbReference type="GO" id="GO:0008658">
    <property type="term" value="F:penicillin binding"/>
    <property type="evidence" value="ECO:0007669"/>
    <property type="project" value="UniProtKB-UniRule"/>
</dbReference>
<dbReference type="Gene3D" id="3.30.2060.10">
    <property type="entry name" value="Penicillin-binding protein 1b domain"/>
    <property type="match status" value="1"/>
</dbReference>
<dbReference type="GO" id="GO:0009252">
    <property type="term" value="P:peptidoglycan biosynthetic process"/>
    <property type="evidence" value="ECO:0007669"/>
    <property type="project" value="UniProtKB-UniRule"/>
</dbReference>
<keyword evidence="9" id="KW-0645">Protease</keyword>
<evidence type="ECO:0000256" key="1">
    <source>
        <dbReference type="ARBA" id="ARBA00002624"/>
    </source>
</evidence>
<comment type="catalytic activity">
    <reaction evidence="21">
        <text>[GlcNAc-(1-&gt;4)-Mur2Ac(oyl-L-Ala-gamma-D-Glu-L-Lys-D-Ala-D-Ala)](n)-di-trans,octa-cis-undecaprenyl diphosphate + beta-D-GlcNAc-(1-&gt;4)-Mur2Ac(oyl-L-Ala-gamma-D-Glu-L-Lys-D-Ala-D-Ala)-di-trans,octa-cis-undecaprenyl diphosphate = [GlcNAc-(1-&gt;4)-Mur2Ac(oyl-L-Ala-gamma-D-Glu-L-Lys-D-Ala-D-Ala)](n+1)-di-trans,octa-cis-undecaprenyl diphosphate + di-trans,octa-cis-undecaprenyl diphosphate + H(+)</text>
        <dbReference type="Rhea" id="RHEA:23708"/>
        <dbReference type="Rhea" id="RHEA-COMP:9602"/>
        <dbReference type="Rhea" id="RHEA-COMP:9603"/>
        <dbReference type="ChEBI" id="CHEBI:15378"/>
        <dbReference type="ChEBI" id="CHEBI:58405"/>
        <dbReference type="ChEBI" id="CHEBI:60033"/>
        <dbReference type="ChEBI" id="CHEBI:78435"/>
        <dbReference type="EC" id="2.4.99.28"/>
    </reaction>
</comment>
<accession>A0A7Z2T6X4</accession>
<evidence type="ECO:0000256" key="16">
    <source>
        <dbReference type="ARBA" id="ARBA00023251"/>
    </source>
</evidence>
<comment type="function">
    <text evidence="1 23">Cell wall formation. Synthesis of cross-linked peptidoglycan from the lipid intermediates. The enzyme has a penicillin-insensitive transglycosylase N-terminal domain (formation of linear glycan strands) and a penicillin-sensitive transpeptidase C-terminal domain (cross-linking of the peptide subunits).</text>
</comment>
<keyword evidence="7" id="KW-1003">Cell membrane</keyword>
<feature type="active site" description="Proton donor; for transglycosylase activity" evidence="24">
    <location>
        <position position="183"/>
    </location>
</feature>
<dbReference type="Gene3D" id="3.40.710.10">
    <property type="entry name" value="DD-peptidase/beta-lactamase superfamily"/>
    <property type="match status" value="1"/>
</dbReference>
<evidence type="ECO:0000256" key="24">
    <source>
        <dbReference type="PIRSR" id="PIRSR002799-1"/>
    </source>
</evidence>
<evidence type="ECO:0000256" key="7">
    <source>
        <dbReference type="ARBA" id="ARBA00022475"/>
    </source>
</evidence>
<keyword evidence="16" id="KW-0046">Antibiotic resistance</keyword>
<dbReference type="GO" id="GO:0046677">
    <property type="term" value="P:response to antibiotic"/>
    <property type="evidence" value="ECO:0007669"/>
    <property type="project" value="UniProtKB-UniRule"/>
</dbReference>
<evidence type="ECO:0000256" key="6">
    <source>
        <dbReference type="ARBA" id="ARBA00018637"/>
    </source>
</evidence>
<evidence type="ECO:0000256" key="10">
    <source>
        <dbReference type="ARBA" id="ARBA00022676"/>
    </source>
</evidence>
<keyword evidence="15 25" id="KW-0472">Membrane</keyword>
<evidence type="ECO:0000256" key="13">
    <source>
        <dbReference type="ARBA" id="ARBA00022960"/>
    </source>
</evidence>
<comment type="subcellular location">
    <subcellularLocation>
        <location evidence="2">Cell membrane</location>
    </subcellularLocation>
</comment>
<evidence type="ECO:0000256" key="14">
    <source>
        <dbReference type="ARBA" id="ARBA00022984"/>
    </source>
</evidence>
<evidence type="ECO:0000256" key="19">
    <source>
        <dbReference type="ARBA" id="ARBA00032454"/>
    </source>
</evidence>
<evidence type="ECO:0000313" key="30">
    <source>
        <dbReference type="Proteomes" id="UP000464262"/>
    </source>
</evidence>